<dbReference type="InterPro" id="IPR018902">
    <property type="entry name" value="CMI2A-C-like_dom"/>
</dbReference>
<name>B3S375_TRIAD</name>
<evidence type="ECO:0000256" key="4">
    <source>
        <dbReference type="ARBA" id="ARBA00023273"/>
    </source>
</evidence>
<proteinExistence type="inferred from homology"/>
<evidence type="ECO:0000256" key="1">
    <source>
        <dbReference type="ARBA" id="ARBA00004430"/>
    </source>
</evidence>
<dbReference type="STRING" id="10228.B3S375"/>
<dbReference type="InParanoid" id="B3S375"/>
<dbReference type="GeneID" id="6755819"/>
<evidence type="ECO:0000256" key="5">
    <source>
        <dbReference type="ARBA" id="ARBA00035661"/>
    </source>
</evidence>
<dbReference type="HOGENOM" id="CLU_065650_1_0_1"/>
<evidence type="ECO:0000259" key="6">
    <source>
        <dbReference type="Pfam" id="PF10629"/>
    </source>
</evidence>
<sequence length="269" mass="30507">MVQQHIGKPLVGAQIPGYRGYRPNIKFHCGETYGKLTHHLYLEQKPSSQASNQLKLPKIDMNRKLSIPRGGDDIKLAQEMVPGYTGYVPGIKYHFGARYKDTAESSIRDHIIRKEENREIYSNLKQMTDMSSKFHQQSNSSFNSAQMALDNLVKNRNHGFLGGRRESMPPPIPGYSGHIPKKTDGGLGLRYTDMTKTVFEHPHYFPPIPSESVNQVPARPFSTTSKDANGIYSDAGMMPNYTGHIPKYGLISNRRRVNVIYFYCKRKSV</sequence>
<keyword evidence="3" id="KW-0206">Cytoskeleton</keyword>
<dbReference type="PhylomeDB" id="B3S375"/>
<dbReference type="Pfam" id="PF10629">
    <property type="entry name" value="CMI2B-like"/>
    <property type="match status" value="2"/>
</dbReference>
<evidence type="ECO:0000256" key="3">
    <source>
        <dbReference type="ARBA" id="ARBA00023212"/>
    </source>
</evidence>
<feature type="domain" description="Ciliary microtubule inner protein 2A-C-like" evidence="6">
    <location>
        <begin position="14"/>
        <end position="45"/>
    </location>
</feature>
<keyword evidence="2" id="KW-0963">Cytoplasm</keyword>
<dbReference type="AlphaFoldDB" id="B3S375"/>
<dbReference type="PANTHER" id="PTHR22146">
    <property type="entry name" value="CAT EYE SYNDROME CRITICAL REGION PROTEIN 6"/>
    <property type="match status" value="1"/>
</dbReference>
<reference evidence="7 8" key="1">
    <citation type="journal article" date="2008" name="Nature">
        <title>The Trichoplax genome and the nature of placozoans.</title>
        <authorList>
            <person name="Srivastava M."/>
            <person name="Begovic E."/>
            <person name="Chapman J."/>
            <person name="Putnam N.H."/>
            <person name="Hellsten U."/>
            <person name="Kawashima T."/>
            <person name="Kuo A."/>
            <person name="Mitros T."/>
            <person name="Salamov A."/>
            <person name="Carpenter M.L."/>
            <person name="Signorovitch A.Y."/>
            <person name="Moreno M.A."/>
            <person name="Kamm K."/>
            <person name="Grimwood J."/>
            <person name="Schmutz J."/>
            <person name="Shapiro H."/>
            <person name="Grigoriev I.V."/>
            <person name="Buss L.W."/>
            <person name="Schierwater B."/>
            <person name="Dellaporta S.L."/>
            <person name="Rokhsar D.S."/>
        </authorList>
    </citation>
    <scope>NUCLEOTIDE SEQUENCE [LARGE SCALE GENOMIC DNA]</scope>
    <source>
        <strain evidence="7 8">Grell-BS-1999</strain>
    </source>
</reference>
<dbReference type="GO" id="GO:0005930">
    <property type="term" value="C:axoneme"/>
    <property type="evidence" value="ECO:0007669"/>
    <property type="project" value="UniProtKB-SubCell"/>
</dbReference>
<dbReference type="KEGG" id="tad:TRIADDRAFT_58622"/>
<protein>
    <recommendedName>
        <fullName evidence="6">Ciliary microtubule inner protein 2A-C-like domain-containing protein</fullName>
    </recommendedName>
</protein>
<evidence type="ECO:0000313" key="8">
    <source>
        <dbReference type="Proteomes" id="UP000009022"/>
    </source>
</evidence>
<keyword evidence="4" id="KW-0966">Cell projection</keyword>
<evidence type="ECO:0000313" key="7">
    <source>
        <dbReference type="EMBL" id="EDV22740.1"/>
    </source>
</evidence>
<comment type="subcellular location">
    <subcellularLocation>
        <location evidence="1">Cytoplasm</location>
        <location evidence="1">Cytoskeleton</location>
        <location evidence="1">Cilium axoneme</location>
    </subcellularLocation>
</comment>
<dbReference type="PANTHER" id="PTHR22146:SF17">
    <property type="entry name" value="PROTEIN FAM166B-LIKE PROTEIN"/>
    <property type="match status" value="1"/>
</dbReference>
<dbReference type="OrthoDB" id="2019884at2759"/>
<gene>
    <name evidence="7" type="ORF">TRIADDRAFT_58622</name>
</gene>
<evidence type="ECO:0000256" key="2">
    <source>
        <dbReference type="ARBA" id="ARBA00022490"/>
    </source>
</evidence>
<organism evidence="7 8">
    <name type="scientific">Trichoplax adhaerens</name>
    <name type="common">Trichoplax reptans</name>
    <dbReference type="NCBI Taxonomy" id="10228"/>
    <lineage>
        <taxon>Eukaryota</taxon>
        <taxon>Metazoa</taxon>
        <taxon>Placozoa</taxon>
        <taxon>Uniplacotomia</taxon>
        <taxon>Trichoplacea</taxon>
        <taxon>Trichoplacidae</taxon>
        <taxon>Trichoplax</taxon>
    </lineage>
</organism>
<dbReference type="EMBL" id="DS985248">
    <property type="protein sequence ID" value="EDV22740.1"/>
    <property type="molecule type" value="Genomic_DNA"/>
</dbReference>
<dbReference type="Proteomes" id="UP000009022">
    <property type="component" value="Unassembled WGS sequence"/>
</dbReference>
<keyword evidence="8" id="KW-1185">Reference proteome</keyword>
<dbReference type="OMA" id="YRGYIPQ"/>
<dbReference type="eggNOG" id="ENOG502SAX8">
    <property type="taxonomic scope" value="Eukaryota"/>
</dbReference>
<dbReference type="RefSeq" id="XP_002114606.1">
    <property type="nucleotide sequence ID" value="XM_002114570.1"/>
</dbReference>
<accession>B3S375</accession>
<dbReference type="GO" id="GO:0015630">
    <property type="term" value="C:microtubule cytoskeleton"/>
    <property type="evidence" value="ECO:0007669"/>
    <property type="project" value="UniProtKB-ARBA"/>
</dbReference>
<feature type="domain" description="Ciliary microtubule inner protein 2A-C-like" evidence="6">
    <location>
        <begin position="80"/>
        <end position="110"/>
    </location>
</feature>
<comment type="similarity">
    <text evidence="5">Belongs to the CIMIP2 family.</text>
</comment>
<dbReference type="CTD" id="6755819"/>